<evidence type="ECO:0000256" key="6">
    <source>
        <dbReference type="ARBA" id="ARBA00022741"/>
    </source>
</evidence>
<keyword evidence="6 10" id="KW-0547">Nucleotide-binding</keyword>
<dbReference type="NCBIfam" id="TIGR00464">
    <property type="entry name" value="gltX_bact"/>
    <property type="match status" value="1"/>
</dbReference>
<feature type="short sequence motif" description="'HIGH' region" evidence="10">
    <location>
        <begin position="46"/>
        <end position="56"/>
    </location>
</feature>
<dbReference type="Pfam" id="PF19269">
    <property type="entry name" value="Anticodon_2"/>
    <property type="match status" value="1"/>
</dbReference>
<dbReference type="GO" id="GO:0000049">
    <property type="term" value="F:tRNA binding"/>
    <property type="evidence" value="ECO:0007669"/>
    <property type="project" value="InterPro"/>
</dbReference>
<reference evidence="13 14" key="1">
    <citation type="journal article" date="2011" name="Science">
        <title>Drosophila microbiome modulates host developmental and metabolic homeostasis via insulin signaling.</title>
        <authorList>
            <person name="Shin S.C."/>
            <person name="Kim S.H."/>
            <person name="You H."/>
            <person name="Kim B."/>
            <person name="Kim A.C."/>
            <person name="Lee K.A."/>
            <person name="Yoon J.H."/>
            <person name="Ryu J.H."/>
            <person name="Lee W.J."/>
        </authorList>
    </citation>
    <scope>NUCLEOTIDE SEQUENCE [LARGE SCALE GENOMIC DNA]</scope>
    <source>
        <strain evidence="13 14">DM001</strain>
    </source>
</reference>
<dbReference type="InterPro" id="IPR020751">
    <property type="entry name" value="aa-tRNA-synth_I_codon-bd_sub2"/>
</dbReference>
<dbReference type="InterPro" id="IPR008925">
    <property type="entry name" value="aa_tRNA-synth_I_cd-bd_sf"/>
</dbReference>
<dbReference type="PROSITE" id="PS00178">
    <property type="entry name" value="AA_TRNA_LIGASE_I"/>
    <property type="match status" value="1"/>
</dbReference>
<comment type="function">
    <text evidence="10">Catalyzes the attachment of glutamate to tRNA(Glu) in a two-step reaction: glutamate is first activated by ATP to form Glu-AMP and then transferred to the acceptor end of tRNA(Glu).</text>
</comment>
<organism evidence="13 14">
    <name type="scientific">Acetobacter pomorum DM001</name>
    <dbReference type="NCBI Taxonomy" id="945681"/>
    <lineage>
        <taxon>Bacteria</taxon>
        <taxon>Pseudomonadati</taxon>
        <taxon>Pseudomonadota</taxon>
        <taxon>Alphaproteobacteria</taxon>
        <taxon>Acetobacterales</taxon>
        <taxon>Acetobacteraceae</taxon>
        <taxon>Acetobacter</taxon>
    </lineage>
</organism>
<dbReference type="EMBL" id="AEUP01000023">
    <property type="protein sequence ID" value="EGE48126.1"/>
    <property type="molecule type" value="Genomic_DNA"/>
</dbReference>
<dbReference type="InterPro" id="IPR045462">
    <property type="entry name" value="aa-tRNA-synth_I_cd-bd"/>
</dbReference>
<feature type="binding site" evidence="10">
    <location>
        <position position="278"/>
    </location>
    <ligand>
        <name>ATP</name>
        <dbReference type="ChEBI" id="CHEBI:30616"/>
    </ligand>
</feature>
<keyword evidence="7 10" id="KW-0067">ATP-binding</keyword>
<accession>F1YTA2</accession>
<dbReference type="GO" id="GO:0004818">
    <property type="term" value="F:glutamate-tRNA ligase activity"/>
    <property type="evidence" value="ECO:0007669"/>
    <property type="project" value="UniProtKB-UniRule"/>
</dbReference>
<dbReference type="GO" id="GO:0005829">
    <property type="term" value="C:cytosol"/>
    <property type="evidence" value="ECO:0007669"/>
    <property type="project" value="TreeGrafter"/>
</dbReference>
<dbReference type="InterPro" id="IPR000924">
    <property type="entry name" value="Glu/Gln-tRNA-synth"/>
</dbReference>
<comment type="caution">
    <text evidence="10">Lacks conserved residue(s) required for the propagation of feature annotation.</text>
</comment>
<comment type="caution">
    <text evidence="13">The sequence shown here is derived from an EMBL/GenBank/DDBJ whole genome shotgun (WGS) entry which is preliminary data.</text>
</comment>
<keyword evidence="4 10" id="KW-0963">Cytoplasm</keyword>
<evidence type="ECO:0000256" key="2">
    <source>
        <dbReference type="ARBA" id="ARBA00007894"/>
    </source>
</evidence>
<dbReference type="InterPro" id="IPR033910">
    <property type="entry name" value="GluRS_core"/>
</dbReference>
<dbReference type="HAMAP" id="MF_00022">
    <property type="entry name" value="Glu_tRNA_synth_type1"/>
    <property type="match status" value="1"/>
</dbReference>
<feature type="short sequence motif" description="'KMSKS' region" evidence="10">
    <location>
        <begin position="275"/>
        <end position="279"/>
    </location>
</feature>
<comment type="similarity">
    <text evidence="2 10">Belongs to the class-I aminoacyl-tRNA synthetase family. Glutamate--tRNA ligase type 1 subfamily.</text>
</comment>
<evidence type="ECO:0000259" key="12">
    <source>
        <dbReference type="Pfam" id="PF19269"/>
    </source>
</evidence>
<evidence type="ECO:0000313" key="14">
    <source>
        <dbReference type="Proteomes" id="UP000018454"/>
    </source>
</evidence>
<dbReference type="InterPro" id="IPR004527">
    <property type="entry name" value="Glu-tRNA-ligase_bac/mito"/>
</dbReference>
<dbReference type="SUPFAM" id="SSF48163">
    <property type="entry name" value="An anticodon-binding domain of class I aminoacyl-tRNA synthetases"/>
    <property type="match status" value="1"/>
</dbReference>
<evidence type="ECO:0000313" key="13">
    <source>
        <dbReference type="EMBL" id="EGE48126.1"/>
    </source>
</evidence>
<comment type="subunit">
    <text evidence="3 10">Monomer.</text>
</comment>
<dbReference type="InterPro" id="IPR001412">
    <property type="entry name" value="aa-tRNA-synth_I_CS"/>
</dbReference>
<evidence type="ECO:0000256" key="9">
    <source>
        <dbReference type="ARBA" id="ARBA00023146"/>
    </source>
</evidence>
<gene>
    <name evidence="13" type="primary">gltX1</name>
    <name evidence="10" type="synonym">gltX</name>
    <name evidence="13" type="ORF">APO_1162</name>
</gene>
<comment type="catalytic activity">
    <reaction evidence="10">
        <text>tRNA(Glu) + L-glutamate + ATP = L-glutamyl-tRNA(Glu) + AMP + diphosphate</text>
        <dbReference type="Rhea" id="RHEA:23540"/>
        <dbReference type="Rhea" id="RHEA-COMP:9663"/>
        <dbReference type="Rhea" id="RHEA-COMP:9680"/>
        <dbReference type="ChEBI" id="CHEBI:29985"/>
        <dbReference type="ChEBI" id="CHEBI:30616"/>
        <dbReference type="ChEBI" id="CHEBI:33019"/>
        <dbReference type="ChEBI" id="CHEBI:78442"/>
        <dbReference type="ChEBI" id="CHEBI:78520"/>
        <dbReference type="ChEBI" id="CHEBI:456215"/>
        <dbReference type="EC" id="6.1.1.17"/>
    </reaction>
</comment>
<dbReference type="SUPFAM" id="SSF52374">
    <property type="entry name" value="Nucleotidylyl transferase"/>
    <property type="match status" value="1"/>
</dbReference>
<evidence type="ECO:0000256" key="1">
    <source>
        <dbReference type="ARBA" id="ARBA00004496"/>
    </source>
</evidence>
<keyword evidence="8 10" id="KW-0648">Protein biosynthesis</keyword>
<evidence type="ECO:0000256" key="8">
    <source>
        <dbReference type="ARBA" id="ARBA00022917"/>
    </source>
</evidence>
<dbReference type="PANTHER" id="PTHR43311:SF2">
    <property type="entry name" value="GLUTAMATE--TRNA LIGASE, MITOCHONDRIAL-RELATED"/>
    <property type="match status" value="1"/>
</dbReference>
<keyword evidence="9 10" id="KW-0030">Aminoacyl-tRNA synthetase</keyword>
<dbReference type="EC" id="6.1.1.17" evidence="10"/>
<dbReference type="Gene3D" id="1.10.10.350">
    <property type="match status" value="1"/>
</dbReference>
<evidence type="ECO:0000256" key="3">
    <source>
        <dbReference type="ARBA" id="ARBA00011245"/>
    </source>
</evidence>
<keyword evidence="5 10" id="KW-0436">Ligase</keyword>
<sequence>MPTTPAAFVPEQAKNAGVTSSVAYGSLRLRMVWNHPMTTIRTRFAPSPTGLLHIGNARAALFNFLFARHHGGEFLLRIEDTDRERSTQQAVDVIFDGLAWMGIEPDEEPVFQSSREARHREVALELLEKGLAYKCYCTPEELHQMREDAKAKGLPPRYNGMWRDRDPSEAPAGAPFAVRIKAPREGEATIHDLVQGEVRVANAELDDMIILRSDGTPTYQHAVVVDDHDMAITHVIRGDDHLTNTFRQAMIYRAMGWDLPRFGHLPLIHGPDGAKLSKRHGAQSVVEFREMGYLPEALCNYLLRLGWGHGDAEILSREEQIKLFDIDGVGRSPSRMDYAKLLHINAVWLRQADDERLTNDVMERFKKMDGVSVDETTRARVAALMPGLKERARTLVELAESAAFLGRQVPLAFNDKAQKLLTPEARTMLGELARDLAAVPDFTPEAIDTTLRNFAEKHELKLGKVAQPVRAAVTGSNTSPGIDATLQALGKDETLARLGAVLHG</sequence>
<protein>
    <recommendedName>
        <fullName evidence="10">Glutamate--tRNA ligase</fullName>
        <ecNumber evidence="10">6.1.1.17</ecNumber>
    </recommendedName>
    <alternativeName>
        <fullName evidence="10">Glutamyl-tRNA synthetase</fullName>
        <shortName evidence="10">GluRS</shortName>
    </alternativeName>
</protein>
<feature type="domain" description="Glutamyl/glutaminyl-tRNA synthetase class Ib catalytic" evidence="11">
    <location>
        <begin position="40"/>
        <end position="341"/>
    </location>
</feature>
<evidence type="ECO:0000256" key="5">
    <source>
        <dbReference type="ARBA" id="ARBA00022598"/>
    </source>
</evidence>
<name>F1YTA2_9PROT</name>
<dbReference type="PRINTS" id="PR00987">
    <property type="entry name" value="TRNASYNTHGLU"/>
</dbReference>
<dbReference type="InterPro" id="IPR020058">
    <property type="entry name" value="Glu/Gln-tRNA-synth_Ib_cat-dom"/>
</dbReference>
<evidence type="ECO:0000259" key="11">
    <source>
        <dbReference type="Pfam" id="PF00749"/>
    </source>
</evidence>
<comment type="subcellular location">
    <subcellularLocation>
        <location evidence="1 10">Cytoplasm</location>
    </subcellularLocation>
</comment>
<evidence type="ECO:0000256" key="7">
    <source>
        <dbReference type="ARBA" id="ARBA00022840"/>
    </source>
</evidence>
<dbReference type="Proteomes" id="UP000018454">
    <property type="component" value="Unassembled WGS sequence"/>
</dbReference>
<dbReference type="GO" id="GO:0005524">
    <property type="term" value="F:ATP binding"/>
    <property type="evidence" value="ECO:0007669"/>
    <property type="project" value="UniProtKB-UniRule"/>
</dbReference>
<dbReference type="InterPro" id="IPR014729">
    <property type="entry name" value="Rossmann-like_a/b/a_fold"/>
</dbReference>
<dbReference type="FunFam" id="3.40.50.620:FF:000007">
    <property type="entry name" value="Glutamate--tRNA ligase"/>
    <property type="match status" value="1"/>
</dbReference>
<proteinExistence type="inferred from homology"/>
<dbReference type="InterPro" id="IPR049940">
    <property type="entry name" value="GluQ/Sye"/>
</dbReference>
<dbReference type="Gene3D" id="3.40.50.620">
    <property type="entry name" value="HUPs"/>
    <property type="match status" value="1"/>
</dbReference>
<dbReference type="GO" id="GO:0006424">
    <property type="term" value="P:glutamyl-tRNA aminoacylation"/>
    <property type="evidence" value="ECO:0007669"/>
    <property type="project" value="UniProtKB-UniRule"/>
</dbReference>
<evidence type="ECO:0000256" key="10">
    <source>
        <dbReference type="HAMAP-Rule" id="MF_00022"/>
    </source>
</evidence>
<dbReference type="GO" id="GO:0008270">
    <property type="term" value="F:zinc ion binding"/>
    <property type="evidence" value="ECO:0007669"/>
    <property type="project" value="InterPro"/>
</dbReference>
<dbReference type="AlphaFoldDB" id="F1YTA2"/>
<evidence type="ECO:0000256" key="4">
    <source>
        <dbReference type="ARBA" id="ARBA00022490"/>
    </source>
</evidence>
<feature type="domain" description="Aminoacyl-tRNA synthetase class I anticodon-binding" evidence="12">
    <location>
        <begin position="365"/>
        <end position="501"/>
    </location>
</feature>
<dbReference type="Pfam" id="PF00749">
    <property type="entry name" value="tRNA-synt_1c"/>
    <property type="match status" value="1"/>
</dbReference>
<dbReference type="CDD" id="cd00808">
    <property type="entry name" value="GluRS_core"/>
    <property type="match status" value="1"/>
</dbReference>
<dbReference type="PANTHER" id="PTHR43311">
    <property type="entry name" value="GLUTAMATE--TRNA LIGASE"/>
    <property type="match status" value="1"/>
</dbReference>